<name>A0A800N847_CYTFI</name>
<comment type="caution">
    <text evidence="1">The sequence shown here is derived from an EMBL/GenBank/DDBJ whole genome shotgun (WGS) entry which is preliminary data.</text>
</comment>
<dbReference type="Proteomes" id="UP000465778">
    <property type="component" value="Unassembled WGS sequence"/>
</dbReference>
<gene>
    <name evidence="1" type="ORF">KIS1582_5150</name>
</gene>
<reference evidence="1 2" key="1">
    <citation type="journal article" date="2020" name="G3 (Bethesda)">
        <title>Whole Genome Sequencing and Comparative Genomics of Two Nematicidal Bacillus Strains Reveals a Wide Range of Possible Virulence Factors.</title>
        <authorList>
            <person name="Susic N."/>
            <person name="Janezic S."/>
            <person name="Rupnik M."/>
            <person name="Geric Stare B."/>
        </authorList>
    </citation>
    <scope>NUCLEOTIDE SEQUENCE [LARGE SCALE GENOMIC DNA]</scope>
    <source>
        <strain evidence="1 2">I-1582</strain>
    </source>
</reference>
<proteinExistence type="predicted"/>
<sequence>MGHITRCWTWASLYWIVSGAPHSERYRYVTIAVLMQGLPTPLGELNPHEKPMLSHNEHKKAP</sequence>
<evidence type="ECO:0000313" key="1">
    <source>
        <dbReference type="EMBL" id="KAF0821170.1"/>
    </source>
</evidence>
<protein>
    <submittedName>
        <fullName evidence="1">Uncharacterized protein</fullName>
    </submittedName>
</protein>
<accession>A0A800N847</accession>
<dbReference type="EMBL" id="VDEM01000174">
    <property type="protein sequence ID" value="KAF0821170.1"/>
    <property type="molecule type" value="Genomic_DNA"/>
</dbReference>
<evidence type="ECO:0000313" key="2">
    <source>
        <dbReference type="Proteomes" id="UP000465778"/>
    </source>
</evidence>
<organism evidence="1 2">
    <name type="scientific">Cytobacillus firmus</name>
    <name type="common">Bacillus firmus</name>
    <dbReference type="NCBI Taxonomy" id="1399"/>
    <lineage>
        <taxon>Bacteria</taxon>
        <taxon>Bacillati</taxon>
        <taxon>Bacillota</taxon>
        <taxon>Bacilli</taxon>
        <taxon>Bacillales</taxon>
        <taxon>Bacillaceae</taxon>
        <taxon>Cytobacillus</taxon>
    </lineage>
</organism>
<dbReference type="AlphaFoldDB" id="A0A800N847"/>